<dbReference type="EMBL" id="JADXDR010000213">
    <property type="protein sequence ID" value="KAI7835959.1"/>
    <property type="molecule type" value="Genomic_DNA"/>
</dbReference>
<organism evidence="1 2">
    <name type="scientific">Chlorella ohadii</name>
    <dbReference type="NCBI Taxonomy" id="2649997"/>
    <lineage>
        <taxon>Eukaryota</taxon>
        <taxon>Viridiplantae</taxon>
        <taxon>Chlorophyta</taxon>
        <taxon>core chlorophytes</taxon>
        <taxon>Trebouxiophyceae</taxon>
        <taxon>Chlorellales</taxon>
        <taxon>Chlorellaceae</taxon>
        <taxon>Chlorella clade</taxon>
        <taxon>Chlorella</taxon>
    </lineage>
</organism>
<dbReference type="AlphaFoldDB" id="A0AAD5DGX8"/>
<sequence>MLELEHLGALPELEELCCSQQWQTSSSFSDLELTGSGSATSWLGCYLLMDVEEEEYSSKLLSQEFIAAPQPVPVMVPQPAAAPATTISGYSSAASLYSGCMPYGAAYTTAPAQGDANQAMAQLLAWAAAQ</sequence>
<comment type="caution">
    <text evidence="1">The sequence shown here is derived from an EMBL/GenBank/DDBJ whole genome shotgun (WGS) entry which is preliminary data.</text>
</comment>
<reference evidence="1" key="1">
    <citation type="submission" date="2020-11" db="EMBL/GenBank/DDBJ databases">
        <title>Chlorella ohadii genome sequencing and assembly.</title>
        <authorList>
            <person name="Murik O."/>
            <person name="Treves H."/>
            <person name="Kedem I."/>
            <person name="Shotland Y."/>
            <person name="Kaplan A."/>
        </authorList>
    </citation>
    <scope>NUCLEOTIDE SEQUENCE</scope>
    <source>
        <strain evidence="1">1</strain>
    </source>
</reference>
<keyword evidence="2" id="KW-1185">Reference proteome</keyword>
<accession>A0AAD5DGX8</accession>
<name>A0AAD5DGX8_9CHLO</name>
<evidence type="ECO:0000313" key="2">
    <source>
        <dbReference type="Proteomes" id="UP001205105"/>
    </source>
</evidence>
<proteinExistence type="predicted"/>
<protein>
    <submittedName>
        <fullName evidence="1">Uncharacterized protein</fullName>
    </submittedName>
</protein>
<evidence type="ECO:0000313" key="1">
    <source>
        <dbReference type="EMBL" id="KAI7835959.1"/>
    </source>
</evidence>
<dbReference type="Proteomes" id="UP001205105">
    <property type="component" value="Unassembled WGS sequence"/>
</dbReference>
<gene>
    <name evidence="1" type="ORF">COHA_010158</name>
</gene>